<dbReference type="UniPathway" id="UPA00060">
    <property type="reaction ID" value="UER00142"/>
</dbReference>
<accession>A0A4P6K2M0</accession>
<keyword evidence="1" id="KW-0067">ATP-binding</keyword>
<dbReference type="PANTHER" id="PTHR30270">
    <property type="entry name" value="THIAMINE-MONOPHOSPHATE KINASE"/>
    <property type="match status" value="1"/>
</dbReference>
<feature type="domain" description="PurM-like N-terminal" evidence="2">
    <location>
        <begin position="34"/>
        <end position="150"/>
    </location>
</feature>
<comment type="pathway">
    <text evidence="1">Cofactor biosynthesis; thiamine diphosphate biosynthesis; thiamine diphosphate from thiamine phosphate: step 1/1.</text>
</comment>
<dbReference type="GO" id="GO:0000287">
    <property type="term" value="F:magnesium ion binding"/>
    <property type="evidence" value="ECO:0007669"/>
    <property type="project" value="UniProtKB-UniRule"/>
</dbReference>
<feature type="binding site" evidence="1">
    <location>
        <position position="230"/>
    </location>
    <ligand>
        <name>ATP</name>
        <dbReference type="ChEBI" id="CHEBI:30616"/>
    </ligand>
</feature>
<dbReference type="GO" id="GO:0009229">
    <property type="term" value="P:thiamine diphosphate biosynthetic process"/>
    <property type="evidence" value="ECO:0007669"/>
    <property type="project" value="UniProtKB-UniRule"/>
</dbReference>
<evidence type="ECO:0000256" key="1">
    <source>
        <dbReference type="HAMAP-Rule" id="MF_02128"/>
    </source>
</evidence>
<dbReference type="HAMAP" id="MF_02128">
    <property type="entry name" value="TMP_kinase"/>
    <property type="match status" value="1"/>
</dbReference>
<proteinExistence type="inferred from homology"/>
<evidence type="ECO:0000259" key="3">
    <source>
        <dbReference type="Pfam" id="PF02769"/>
    </source>
</evidence>
<dbReference type="GO" id="GO:0005524">
    <property type="term" value="F:ATP binding"/>
    <property type="evidence" value="ECO:0007669"/>
    <property type="project" value="UniProtKB-UniRule"/>
</dbReference>
<dbReference type="GO" id="GO:0009228">
    <property type="term" value="P:thiamine biosynthetic process"/>
    <property type="evidence" value="ECO:0007669"/>
    <property type="project" value="UniProtKB-KW"/>
</dbReference>
<dbReference type="PANTHER" id="PTHR30270:SF0">
    <property type="entry name" value="THIAMINE-MONOPHOSPHATE KINASE"/>
    <property type="match status" value="1"/>
</dbReference>
<keyword evidence="5" id="KW-1185">Reference proteome</keyword>
<feature type="binding site" evidence="1">
    <location>
        <position position="158"/>
    </location>
    <ligand>
        <name>ATP</name>
        <dbReference type="ChEBI" id="CHEBI:30616"/>
    </ligand>
</feature>
<dbReference type="InterPro" id="IPR016188">
    <property type="entry name" value="PurM-like_N"/>
</dbReference>
<dbReference type="GO" id="GO:0009030">
    <property type="term" value="F:thiamine-phosphate kinase activity"/>
    <property type="evidence" value="ECO:0007669"/>
    <property type="project" value="UniProtKB-UniRule"/>
</dbReference>
<dbReference type="Pfam" id="PF00586">
    <property type="entry name" value="AIRS"/>
    <property type="match status" value="1"/>
</dbReference>
<dbReference type="Proteomes" id="UP000290365">
    <property type="component" value="Chromosome"/>
</dbReference>
<dbReference type="InterPro" id="IPR006283">
    <property type="entry name" value="ThiL-like"/>
</dbReference>
<dbReference type="InterPro" id="IPR036676">
    <property type="entry name" value="PurM-like_C_sf"/>
</dbReference>
<reference evidence="4 5" key="1">
    <citation type="submission" date="2019-01" db="EMBL/GenBank/DDBJ databases">
        <title>Ktedonosporobacter rubrisoli SCAWS-G2.</title>
        <authorList>
            <person name="Huang Y."/>
            <person name="Yan B."/>
        </authorList>
    </citation>
    <scope>NUCLEOTIDE SEQUENCE [LARGE SCALE GENOMIC DNA]</scope>
    <source>
        <strain evidence="4 5">SCAWS-G2</strain>
    </source>
</reference>
<dbReference type="EC" id="2.7.4.16" evidence="1"/>
<feature type="binding site" evidence="1">
    <location>
        <position position="281"/>
    </location>
    <ligand>
        <name>substrate</name>
    </ligand>
</feature>
<feature type="binding site" evidence="1">
    <location>
        <position position="82"/>
    </location>
    <ligand>
        <name>Mg(2+)</name>
        <dbReference type="ChEBI" id="CHEBI:18420"/>
        <label>3</label>
    </ligand>
</feature>
<dbReference type="OrthoDB" id="9802811at2"/>
<dbReference type="InterPro" id="IPR036921">
    <property type="entry name" value="PurM-like_N_sf"/>
</dbReference>
<feature type="binding site" evidence="1">
    <location>
        <position position="50"/>
    </location>
    <ligand>
        <name>Mg(2+)</name>
        <dbReference type="ChEBI" id="CHEBI:18420"/>
        <label>4</label>
    </ligand>
</feature>
<name>A0A4P6K2M0_KTERU</name>
<feature type="binding site" evidence="1">
    <location>
        <position position="51"/>
    </location>
    <ligand>
        <name>Mg(2+)</name>
        <dbReference type="ChEBI" id="CHEBI:18420"/>
        <label>1</label>
    </ligand>
</feature>
<feature type="binding site" evidence="1">
    <location>
        <position position="231"/>
    </location>
    <ligand>
        <name>Mg(2+)</name>
        <dbReference type="ChEBI" id="CHEBI:18420"/>
        <label>5</label>
    </ligand>
</feature>
<keyword evidence="1" id="KW-0479">Metal-binding</keyword>
<dbReference type="NCBIfam" id="TIGR01379">
    <property type="entry name" value="thiL"/>
    <property type="match status" value="1"/>
</dbReference>
<keyword evidence="1 4" id="KW-0418">Kinase</keyword>
<dbReference type="Pfam" id="PF02769">
    <property type="entry name" value="AIRS_C"/>
    <property type="match status" value="1"/>
</dbReference>
<feature type="binding site" evidence="1">
    <location>
        <position position="36"/>
    </location>
    <ligand>
        <name>Mg(2+)</name>
        <dbReference type="ChEBI" id="CHEBI:18420"/>
        <label>4</label>
    </ligand>
</feature>
<keyword evidence="1 4" id="KW-0808">Transferase</keyword>
<dbReference type="SUPFAM" id="SSF55326">
    <property type="entry name" value="PurM N-terminal domain-like"/>
    <property type="match status" value="1"/>
</dbReference>
<feature type="binding site" evidence="1">
    <location>
        <position position="60"/>
    </location>
    <ligand>
        <name>substrate</name>
    </ligand>
</feature>
<feature type="binding site" evidence="1">
    <location>
        <position position="228"/>
    </location>
    <ligand>
        <name>Mg(2+)</name>
        <dbReference type="ChEBI" id="CHEBI:18420"/>
        <label>3</label>
    </ligand>
</feature>
<dbReference type="EMBL" id="CP035758">
    <property type="protein sequence ID" value="QBD82113.1"/>
    <property type="molecule type" value="Genomic_DNA"/>
</dbReference>
<keyword evidence="1" id="KW-0460">Magnesium</keyword>
<comment type="catalytic activity">
    <reaction evidence="1">
        <text>thiamine phosphate + ATP = thiamine diphosphate + ADP</text>
        <dbReference type="Rhea" id="RHEA:15913"/>
        <dbReference type="ChEBI" id="CHEBI:30616"/>
        <dbReference type="ChEBI" id="CHEBI:37575"/>
        <dbReference type="ChEBI" id="CHEBI:58937"/>
        <dbReference type="ChEBI" id="CHEBI:456216"/>
        <dbReference type="EC" id="2.7.4.16"/>
    </reaction>
</comment>
<gene>
    <name evidence="1 4" type="primary">thiL</name>
    <name evidence="4" type="ORF">EPA93_41495</name>
</gene>
<dbReference type="InterPro" id="IPR010918">
    <property type="entry name" value="PurM-like_C_dom"/>
</dbReference>
<dbReference type="AlphaFoldDB" id="A0A4P6K2M0"/>
<feature type="binding site" evidence="1">
    <location>
        <position position="82"/>
    </location>
    <ligand>
        <name>Mg(2+)</name>
        <dbReference type="ChEBI" id="CHEBI:18420"/>
        <label>2</label>
    </ligand>
</feature>
<comment type="similarity">
    <text evidence="1">Belongs to the thiamine-monophosphate kinase family.</text>
</comment>
<sequence>MRLGLNIGTLGEFELIKRLTAHLPGRADVLLGVGDDCAVLDLQSEALLLTTCDSQVEGVHFTLQTSSPEQIGRKALAINLSDIAAMGGEPRYALISLILPPALPLSVLEGIYAGLRAEATRFNTALVGGNVAGTGQAAQLIIDITLLGTVERGHVLMRSGAQVGDILFVTGTPGDSAAGFYTLLHPDPAYPARAQEVVRQRHRTPNPRVHEGRILSQLGTNVVTAMLDISDGLSGDLEHLCTRSQVGALIEAERLPLSPALRAIAAHTLRDPLDWALHGGEDYELLFTVAPGSEQLVSEAVQSATGTPVTPIGVILPAPDGMKVRYSNQREERLASKSWDHLKASLERPAAEK</sequence>
<feature type="binding site" evidence="1">
    <location>
        <position position="36"/>
    </location>
    <ligand>
        <name>Mg(2+)</name>
        <dbReference type="ChEBI" id="CHEBI:18420"/>
        <label>3</label>
    </ligand>
</feature>
<dbReference type="Gene3D" id="3.90.650.10">
    <property type="entry name" value="PurM-like C-terminal domain"/>
    <property type="match status" value="1"/>
</dbReference>
<evidence type="ECO:0000313" key="4">
    <source>
        <dbReference type="EMBL" id="QBD82113.1"/>
    </source>
</evidence>
<keyword evidence="1" id="KW-0547">Nucleotide-binding</keyword>
<dbReference type="Gene3D" id="3.30.1330.10">
    <property type="entry name" value="PurM-like, N-terminal domain"/>
    <property type="match status" value="1"/>
</dbReference>
<feature type="binding site" evidence="1">
    <location>
        <position position="82"/>
    </location>
    <ligand>
        <name>Mg(2+)</name>
        <dbReference type="ChEBI" id="CHEBI:18420"/>
        <label>4</label>
    </ligand>
</feature>
<dbReference type="CDD" id="cd02194">
    <property type="entry name" value="ThiL"/>
    <property type="match status" value="1"/>
</dbReference>
<feature type="binding site" evidence="1">
    <location>
        <begin position="129"/>
        <end position="130"/>
    </location>
    <ligand>
        <name>ATP</name>
        <dbReference type="ChEBI" id="CHEBI:30616"/>
    </ligand>
</feature>
<feature type="binding site" evidence="1">
    <location>
        <position position="112"/>
    </location>
    <ligand>
        <name>ATP</name>
        <dbReference type="ChEBI" id="CHEBI:30616"/>
    </ligand>
</feature>
<evidence type="ECO:0000259" key="2">
    <source>
        <dbReference type="Pfam" id="PF00586"/>
    </source>
</evidence>
<feature type="binding site" evidence="1">
    <location>
        <position position="53"/>
    </location>
    <ligand>
        <name>Mg(2+)</name>
        <dbReference type="ChEBI" id="CHEBI:18420"/>
        <label>2</label>
    </ligand>
</feature>
<organism evidence="4 5">
    <name type="scientific">Ktedonosporobacter rubrisoli</name>
    <dbReference type="NCBI Taxonomy" id="2509675"/>
    <lineage>
        <taxon>Bacteria</taxon>
        <taxon>Bacillati</taxon>
        <taxon>Chloroflexota</taxon>
        <taxon>Ktedonobacteria</taxon>
        <taxon>Ktedonobacterales</taxon>
        <taxon>Ktedonosporobacteraceae</taxon>
        <taxon>Ktedonosporobacter</taxon>
    </lineage>
</organism>
<comment type="function">
    <text evidence="1">Catalyzes the ATP-dependent phosphorylation of thiamine-monophosphate (TMP) to form thiamine-pyrophosphate (TPP), the active form of vitamin B1.</text>
</comment>
<protein>
    <recommendedName>
        <fullName evidence="1">Thiamine-monophosphate kinase</fullName>
        <shortName evidence="1">TMP kinase</shortName>
        <shortName evidence="1">Thiamine-phosphate kinase</shortName>
        <ecNumber evidence="1">2.7.4.16</ecNumber>
    </recommendedName>
</protein>
<comment type="miscellaneous">
    <text evidence="1">Reaction mechanism of ThiL seems to utilize a direct, inline transfer of the gamma-phosphate of ATP to TMP rather than a phosphorylated enzyme intermediate.</text>
</comment>
<evidence type="ECO:0000313" key="5">
    <source>
        <dbReference type="Proteomes" id="UP000290365"/>
    </source>
</evidence>
<feature type="binding site" evidence="1">
    <location>
        <position position="53"/>
    </location>
    <ligand>
        <name>Mg(2+)</name>
        <dbReference type="ChEBI" id="CHEBI:18420"/>
        <label>1</label>
    </ligand>
</feature>
<keyword evidence="1" id="KW-0784">Thiamine biosynthesis</keyword>
<dbReference type="SUPFAM" id="SSF56042">
    <property type="entry name" value="PurM C-terminal domain-like"/>
    <property type="match status" value="1"/>
</dbReference>
<dbReference type="PIRSF" id="PIRSF005303">
    <property type="entry name" value="Thiam_monoph_kin"/>
    <property type="match status" value="1"/>
</dbReference>
<dbReference type="KEGG" id="kbs:EPA93_41495"/>
<feature type="binding site" evidence="1">
    <location>
        <position position="339"/>
    </location>
    <ligand>
        <name>substrate</name>
    </ligand>
</feature>
<feature type="binding site" evidence="1">
    <location>
        <position position="130"/>
    </location>
    <ligand>
        <name>Mg(2+)</name>
        <dbReference type="ChEBI" id="CHEBI:18420"/>
        <label>1</label>
    </ligand>
</feature>
<feature type="domain" description="PurM-like C-terminal" evidence="3">
    <location>
        <begin position="162"/>
        <end position="318"/>
    </location>
</feature>